<organism evidence="2 3">
    <name type="scientific">[Candida] arabinofermentans NRRL YB-2248</name>
    <dbReference type="NCBI Taxonomy" id="983967"/>
    <lineage>
        <taxon>Eukaryota</taxon>
        <taxon>Fungi</taxon>
        <taxon>Dikarya</taxon>
        <taxon>Ascomycota</taxon>
        <taxon>Saccharomycotina</taxon>
        <taxon>Pichiomycetes</taxon>
        <taxon>Pichiales</taxon>
        <taxon>Pichiaceae</taxon>
        <taxon>Ogataea</taxon>
        <taxon>Ogataea/Candida clade</taxon>
    </lineage>
</organism>
<dbReference type="AlphaFoldDB" id="A0A1E4T7K0"/>
<gene>
    <name evidence="2" type="ORF">CANARDRAFT_181877</name>
</gene>
<dbReference type="OrthoDB" id="10262526at2759"/>
<keyword evidence="3" id="KW-1185">Reference proteome</keyword>
<name>A0A1E4T7K0_9ASCO</name>
<sequence>MDKKTAEVLKFLSEWNDLLTESPIDGSISEIYFCFVASSQSKGKDKVSWLQFIKCLNSLNEICNGNALCCKPPDALHLTYEDPFKCFNSITYINRLALALITQRLKKKTSGSNTTSKKSSEKSKNSVKRASQQAIPKEKDKQLNLLMNLIDCPSETNTEITAKGTPNRVTVHKELIPESIDDIYTTTSRSKRLNQLECLLSLTAGSNILSREKAKMRTPVVLFYDCCEDNQHAQALISLISFDRETNYCKLDVSALSTRVKFNPNNPIYTKLSKCVNDKIHFIPIIQPQTDSSLGDCSYLDTCHKMHSCRYVHYGQLMPQN</sequence>
<evidence type="ECO:0000313" key="2">
    <source>
        <dbReference type="EMBL" id="ODV87723.1"/>
    </source>
</evidence>
<reference evidence="3" key="1">
    <citation type="submission" date="2016-04" db="EMBL/GenBank/DDBJ databases">
        <title>Comparative genomics of biotechnologically important yeasts.</title>
        <authorList>
            <consortium name="DOE Joint Genome Institute"/>
            <person name="Riley R."/>
            <person name="Haridas S."/>
            <person name="Wolfe K.H."/>
            <person name="Lopes M.R."/>
            <person name="Hittinger C.T."/>
            <person name="Goker M."/>
            <person name="Salamov A."/>
            <person name="Wisecaver J."/>
            <person name="Long T.M."/>
            <person name="Aerts A.L."/>
            <person name="Barry K."/>
            <person name="Choi C."/>
            <person name="Clum A."/>
            <person name="Coughlan A.Y."/>
            <person name="Deshpande S."/>
            <person name="Douglass A.P."/>
            <person name="Hanson S.J."/>
            <person name="Klenk H.-P."/>
            <person name="Labutti K."/>
            <person name="Lapidus A."/>
            <person name="Lindquist E."/>
            <person name="Lipzen A."/>
            <person name="Meier-Kolthoff J.P."/>
            <person name="Ohm R.A."/>
            <person name="Otillar R.P."/>
            <person name="Pangilinan J."/>
            <person name="Peng Y."/>
            <person name="Rokas A."/>
            <person name="Rosa C.A."/>
            <person name="Scheuner C."/>
            <person name="Sibirny A.A."/>
            <person name="Slot J.C."/>
            <person name="Stielow J.B."/>
            <person name="Sun H."/>
            <person name="Kurtzman C.P."/>
            <person name="Blackwell M."/>
            <person name="Grigoriev I.V."/>
            <person name="Jeffries T.W."/>
        </authorList>
    </citation>
    <scope>NUCLEOTIDE SEQUENCE [LARGE SCALE GENOMIC DNA]</scope>
    <source>
        <strain evidence="3">NRRL YB-2248</strain>
    </source>
</reference>
<feature type="region of interest" description="Disordered" evidence="1">
    <location>
        <begin position="109"/>
        <end position="134"/>
    </location>
</feature>
<dbReference type="Proteomes" id="UP000094801">
    <property type="component" value="Unassembled WGS sequence"/>
</dbReference>
<feature type="non-terminal residue" evidence="2">
    <location>
        <position position="321"/>
    </location>
</feature>
<dbReference type="STRING" id="983967.A0A1E4T7K0"/>
<proteinExistence type="predicted"/>
<dbReference type="EMBL" id="KV453847">
    <property type="protein sequence ID" value="ODV87723.1"/>
    <property type="molecule type" value="Genomic_DNA"/>
</dbReference>
<evidence type="ECO:0000256" key="1">
    <source>
        <dbReference type="SAM" id="MobiDB-lite"/>
    </source>
</evidence>
<accession>A0A1E4T7K0</accession>
<protein>
    <submittedName>
        <fullName evidence="2">Uncharacterized protein</fullName>
    </submittedName>
</protein>
<evidence type="ECO:0000313" key="3">
    <source>
        <dbReference type="Proteomes" id="UP000094801"/>
    </source>
</evidence>